<dbReference type="Proteomes" id="UP000223559">
    <property type="component" value="Chromosome"/>
</dbReference>
<reference evidence="1 2" key="1">
    <citation type="submission" date="2016-10" db="EMBL/GenBank/DDBJ databases">
        <title>The whole genome sequencing and assembly of L. cotyniformis subsp. torquens DSM 20004 strain.</title>
        <authorList>
            <person name="Park M.-K."/>
            <person name="Lee Y.-J."/>
            <person name="Yi H."/>
            <person name="Bahn Y.-S."/>
            <person name="Kim J.F."/>
            <person name="Lee D.-W."/>
        </authorList>
    </citation>
    <scope>NUCLEOTIDE SEQUENCE [LARGE SCALE GENOMIC DNA]</scope>
    <source>
        <strain evidence="1 2">DSM 20004</strain>
    </source>
</reference>
<proteinExistence type="predicted"/>
<dbReference type="AlphaFoldDB" id="A0A2D1KS11"/>
<dbReference type="EMBL" id="CP017697">
    <property type="protein sequence ID" value="ATO44904.1"/>
    <property type="molecule type" value="Genomic_DNA"/>
</dbReference>
<evidence type="ECO:0000313" key="2">
    <source>
        <dbReference type="Proteomes" id="UP000223559"/>
    </source>
</evidence>
<gene>
    <name evidence="1" type="ORF">LC20004_13785</name>
</gene>
<evidence type="ECO:0000313" key="1">
    <source>
        <dbReference type="EMBL" id="ATO44904.1"/>
    </source>
</evidence>
<organism evidence="1 2">
    <name type="scientific">Loigolactobacillus coryniformis subsp. torquens DSM 20004 = KCTC 3535</name>
    <dbReference type="NCBI Taxonomy" id="1423822"/>
    <lineage>
        <taxon>Bacteria</taxon>
        <taxon>Bacillati</taxon>
        <taxon>Bacillota</taxon>
        <taxon>Bacilli</taxon>
        <taxon>Lactobacillales</taxon>
        <taxon>Lactobacillaceae</taxon>
        <taxon>Loigolactobacillus</taxon>
    </lineage>
</organism>
<name>A0A2D1KS11_9LACO</name>
<dbReference type="RefSeq" id="WP_025016531.1">
    <property type="nucleotide sequence ID" value="NZ_AZDC01000144.1"/>
</dbReference>
<accession>A0A2D1KS11</accession>
<protein>
    <submittedName>
        <fullName evidence="1">Uncharacterized protein</fullName>
    </submittedName>
</protein>
<dbReference type="KEGG" id="lcy:LC20004_13785"/>
<dbReference type="OrthoDB" id="2164423at2"/>
<sequence>MTTHYAAQIVPLNADKIGTAAYGEATFAIADDELTIKITMHNTPANMQHWEHFHGFPDGKQALIATAAQDANADGFVDLMETEAVSGTTMVPFDDAPEHMDIPHDRYPTADEHGDFTYEKKVPLSELQANFKKAFGESELHLEKRVIYIHGVTANVHLPESVAGMVGHYDAHVTLPIATGQIVAVD</sequence>
<keyword evidence="2" id="KW-1185">Reference proteome</keyword>